<sequence>MLVKGRSRVTSFVDSDVQRSLEGWLNRRDSIPENEKKPWHSTLYASYRINVKQNLIYSVNTVNFSYTFLYLTVYNRSTSYLAEKRIKRKLTWAQRIAAVIGGGLGWLEMRDMGIEFERESRALATVA</sequence>
<protein>
    <submittedName>
        <fullName evidence="1">Uncharacterized protein</fullName>
    </submittedName>
</protein>
<dbReference type="AlphaFoldDB" id="A0AAD2DLP0"/>
<dbReference type="EMBL" id="OU503037">
    <property type="protein sequence ID" value="CAI9756385.1"/>
    <property type="molecule type" value="Genomic_DNA"/>
</dbReference>
<proteinExistence type="predicted"/>
<organism evidence="1 2">
    <name type="scientific">Fraxinus pennsylvanica</name>
    <dbReference type="NCBI Taxonomy" id="56036"/>
    <lineage>
        <taxon>Eukaryota</taxon>
        <taxon>Viridiplantae</taxon>
        <taxon>Streptophyta</taxon>
        <taxon>Embryophyta</taxon>
        <taxon>Tracheophyta</taxon>
        <taxon>Spermatophyta</taxon>
        <taxon>Magnoliopsida</taxon>
        <taxon>eudicotyledons</taxon>
        <taxon>Gunneridae</taxon>
        <taxon>Pentapetalae</taxon>
        <taxon>asterids</taxon>
        <taxon>lamiids</taxon>
        <taxon>Lamiales</taxon>
        <taxon>Oleaceae</taxon>
        <taxon>Oleeae</taxon>
        <taxon>Fraxinus</taxon>
    </lineage>
</organism>
<name>A0AAD2DLP0_9LAMI</name>
<evidence type="ECO:0000313" key="2">
    <source>
        <dbReference type="Proteomes" id="UP000834106"/>
    </source>
</evidence>
<evidence type="ECO:0000313" key="1">
    <source>
        <dbReference type="EMBL" id="CAI9756385.1"/>
    </source>
</evidence>
<gene>
    <name evidence="1" type="ORF">FPE_LOCUS3815</name>
</gene>
<accession>A0AAD2DLP0</accession>
<keyword evidence="2" id="KW-1185">Reference proteome</keyword>
<dbReference type="Proteomes" id="UP000834106">
    <property type="component" value="Chromosome 2"/>
</dbReference>
<reference evidence="1" key="1">
    <citation type="submission" date="2023-05" db="EMBL/GenBank/DDBJ databases">
        <authorList>
            <person name="Huff M."/>
        </authorList>
    </citation>
    <scope>NUCLEOTIDE SEQUENCE</scope>
</reference>